<dbReference type="EMBL" id="QXWK01000041">
    <property type="protein sequence ID" value="NBH62906.1"/>
    <property type="molecule type" value="Genomic_DNA"/>
</dbReference>
<evidence type="ECO:0000313" key="1">
    <source>
        <dbReference type="EMBL" id="NBH62906.1"/>
    </source>
</evidence>
<keyword evidence="2" id="KW-1185">Reference proteome</keyword>
<accession>A0A845QMP2</accession>
<dbReference type="Gene3D" id="1.10.1070.20">
    <property type="match status" value="1"/>
</dbReference>
<evidence type="ECO:0000313" key="2">
    <source>
        <dbReference type="Proteomes" id="UP000446866"/>
    </source>
</evidence>
<dbReference type="Proteomes" id="UP000446866">
    <property type="component" value="Unassembled WGS sequence"/>
</dbReference>
<organism evidence="1 2">
    <name type="scientific">Anaerotruncus colihominis</name>
    <dbReference type="NCBI Taxonomy" id="169435"/>
    <lineage>
        <taxon>Bacteria</taxon>
        <taxon>Bacillati</taxon>
        <taxon>Bacillota</taxon>
        <taxon>Clostridia</taxon>
        <taxon>Eubacteriales</taxon>
        <taxon>Oscillospiraceae</taxon>
        <taxon>Anaerotruncus</taxon>
    </lineage>
</organism>
<dbReference type="RefSeq" id="WP_160203191.1">
    <property type="nucleotide sequence ID" value="NZ_QXWK01000041.1"/>
</dbReference>
<comment type="caution">
    <text evidence="1">The sequence shown here is derived from an EMBL/GenBank/DDBJ whole genome shotgun (WGS) entry which is preliminary data.</text>
</comment>
<reference evidence="1 2" key="1">
    <citation type="submission" date="2018-08" db="EMBL/GenBank/DDBJ databases">
        <title>Murine metabolic-syndrome-specific gut microbial biobank.</title>
        <authorList>
            <person name="Liu C."/>
        </authorList>
    </citation>
    <scope>NUCLEOTIDE SEQUENCE [LARGE SCALE GENOMIC DNA]</scope>
    <source>
        <strain evidence="1 2">28</strain>
    </source>
</reference>
<dbReference type="AlphaFoldDB" id="A0A845QMP2"/>
<gene>
    <name evidence="1" type="ORF">D0435_14770</name>
</gene>
<protein>
    <submittedName>
        <fullName evidence="1">HipA protein</fullName>
    </submittedName>
</protein>
<proteinExistence type="predicted"/>
<sequence>MNYTLMNKERPILTFSTFKTEYGTTKAKNVKILEPDGLPAAYDGSIIRFIERRKAPKHRKYIRGILKQLGAEDIDGFIKVSRGASLNDTFWVRNDEEPLVWKQVSLYHNDFDENIARIAFEGGSGSLSTTTPELSVDGNYAKCWIRENEQLFLLKRGSETHGQEVFAEYYASQLAEAFCTDSVKYDLVSHHGHLANKCGIFTSEEVGFSQMTYHVENPQSVSVQEALAVMEKCGHGEHFRRMMVLDALILNIDRHLGNFGLLVNNDTLKPIGMAPVFDHNRSMLFHMDDDRFMRQNMDCLIDIYPRLMGEFNINANDMLTDEIRSDLKNLSGFAFIPHEKYNWPKVRLEKYQKFMDTQIDRILKREKLFISSFE</sequence>
<name>A0A845QMP2_9FIRM</name>